<accession>A0A840R2U8</accession>
<keyword evidence="2" id="KW-1185">Reference proteome</keyword>
<name>A0A840R2U8_9GAMM</name>
<comment type="caution">
    <text evidence="1">The sequence shown here is derived from an EMBL/GenBank/DDBJ whole genome shotgun (WGS) entry which is preliminary data.</text>
</comment>
<evidence type="ECO:0000313" key="1">
    <source>
        <dbReference type="EMBL" id="MBB5187097.1"/>
    </source>
</evidence>
<proteinExistence type="predicted"/>
<protein>
    <submittedName>
        <fullName evidence="1">Uncharacterized protein</fullName>
    </submittedName>
</protein>
<gene>
    <name evidence="1" type="ORF">HNQ57_001360</name>
</gene>
<dbReference type="EMBL" id="JACHHW010000003">
    <property type="protein sequence ID" value="MBB5187097.1"/>
    <property type="molecule type" value="Genomic_DNA"/>
</dbReference>
<dbReference type="RefSeq" id="WP_184461826.1">
    <property type="nucleotide sequence ID" value="NZ_JACHHW010000003.1"/>
</dbReference>
<dbReference type="Proteomes" id="UP000536640">
    <property type="component" value="Unassembled WGS sequence"/>
</dbReference>
<sequence length="221" mass="24938">MIDLDRGITAGQAIDMLFGIKLSKHRGLKDKVSSLMRNGLVDYKAQLVVDRSSNRVYHDQYTTLHNAVLIQALLTDPKKVKQVFDDDKYRHEIAGVFNGLLLERRSIVGISLIKPEVLRFLDALSSDCNLREEKLANPFETLPQIIFGTSVDLLQTVLAQNVSQESGDAMMAHYLNGDLQEAVDASAKISSSNPYLQQLTNHIQREYRNACEFENLLDFLE</sequence>
<organism evidence="1 2">
    <name type="scientific">Zhongshania antarctica</name>
    <dbReference type="NCBI Taxonomy" id="641702"/>
    <lineage>
        <taxon>Bacteria</taxon>
        <taxon>Pseudomonadati</taxon>
        <taxon>Pseudomonadota</taxon>
        <taxon>Gammaproteobacteria</taxon>
        <taxon>Cellvibrionales</taxon>
        <taxon>Spongiibacteraceae</taxon>
        <taxon>Zhongshania</taxon>
    </lineage>
</organism>
<dbReference type="AlphaFoldDB" id="A0A840R2U8"/>
<evidence type="ECO:0000313" key="2">
    <source>
        <dbReference type="Proteomes" id="UP000536640"/>
    </source>
</evidence>
<reference evidence="1 2" key="1">
    <citation type="submission" date="2020-08" db="EMBL/GenBank/DDBJ databases">
        <title>Genomic Encyclopedia of Type Strains, Phase IV (KMG-IV): sequencing the most valuable type-strain genomes for metagenomic binning, comparative biology and taxonomic classification.</title>
        <authorList>
            <person name="Goeker M."/>
        </authorList>
    </citation>
    <scope>NUCLEOTIDE SEQUENCE [LARGE SCALE GENOMIC DNA]</scope>
    <source>
        <strain evidence="1 2">DSM 25701</strain>
    </source>
</reference>